<proteinExistence type="predicted"/>
<evidence type="ECO:0000313" key="1">
    <source>
        <dbReference type="EMBL" id="ADI40468.1"/>
    </source>
</evidence>
<accession>D7P5N4</accession>
<organism evidence="1">
    <name type="scientific">Hyposoter didymator</name>
    <name type="common">Parasitoid wasp</name>
    <name type="synonym">Ichneumon didymator</name>
    <dbReference type="NCBI Taxonomy" id="260305"/>
    <lineage>
        <taxon>Eukaryota</taxon>
        <taxon>Metazoa</taxon>
        <taxon>Ecdysozoa</taxon>
        <taxon>Arthropoda</taxon>
        <taxon>Hexapoda</taxon>
        <taxon>Insecta</taxon>
        <taxon>Pterygota</taxon>
        <taxon>Neoptera</taxon>
        <taxon>Endopterygota</taxon>
        <taxon>Hymenoptera</taxon>
        <taxon>Apocrita</taxon>
        <taxon>Ichneumonoidea</taxon>
        <taxon>Ichneumonidae</taxon>
        <taxon>Campopleginae</taxon>
        <taxon>Dusona group</taxon>
        <taxon>Hyposoter</taxon>
    </lineage>
</organism>
<gene>
    <name evidence="1" type="primary">U10</name>
</gene>
<dbReference type="EMBL" id="GQ923582">
    <property type="protein sequence ID" value="ADI40468.1"/>
    <property type="molecule type" value="Genomic_DNA"/>
</dbReference>
<sequence>MDRTTIKKCFSSEVQPLAPGFEELSPDGRVVKKRHKVTTGVNLKYYEFILTLEKICSDIATVPENAYSSVIQELFRTLANYRVLICDPMANMLVDALQRLSELNIIYVLKQTELVVMNIMLPETVKNSDAIHMFAISLRLLVLNMIVCGFARRDLHNAISFSTRERSTLDYELDVQCATMHTQSNHCCLCIAENYPKRDIDVRGADLILDDVRKEFVNYSRIRTCKCVANSNLCEQCLCSLRESLYLTYIFYKFEDEKKSKSIRDKNAELRIFKAKSLAKRDARLRATAQKINLETAGTTTPPVLDKRVRLNLTKELLETTADTAVDRHRSQKIVYEDSNLQLRVRKSGAIRFKRKSANGYDEIVILGECKEPPKIAQESTPVGSLLQGKIRRGRLIERPKKVSRKFIDKLMNDLSSKAKKRSTDIPRMQRSTLCAKKPGLAQRFVKVISTALLNNERLLNESVIAELCNVVLKLRGLVLEMTRCHCEACKSTVCESLSIEDMRPIILALFLHNEILNNNFLMDICNDKMFMSLQMPRRSAYKMYFNIVDNRKSIVKDKLAEARTRIQNVISSLMLYDASKKLAKPITLCFAIRKYGAQLHDMYRLDFNGARDNPVHDLVWLKTCTKNDSALFLYKSEKDFSLTGQASLEYNTAYHTYSVTVKSQQGNTTSFSKMFDPWLSAAGTSVLRQGPAVTSRTLNRYNKMRNRPKYAAISGVVVKSVKRDFRGSGEGMNRKRRSDMNRGKEGIMCCQATVSELEATILQIFDSMLLGHLLRVYCNILSNQIECNNTDYRGFYDQFHYLNGTRPTERYESDIFVLIADRTFKATEKVLIEDTVLLRNKGPLSMKNIPRVVKYYARSTLDAFTKFEFNSTLIVLFRPTGNNYFVIQFENDRSIIVQHIAKCVLVELVCKDPLSADAPLTATERYFENADNALFSKNEVIAIRDFLNTDNTLPKTDNSYSTLMFLVGDDNDNESTLDEAIQDCERIAEVVMKVKTVAITDRCASIVFDKIFEAAWNLEPVSFTRQIDERTLACVPAHDTDVICTWTTEERTTLCTATKYALVFVGRLMVMSDYNVLDIRLLDCFRRRISVLKCSTRAGVIIPLNRVPSCEYEVASFLKNGINHVESYRYIHKNITAGRMLVHDNFAVMYTATTTALHLSLDDMPAIKWKKVKGMFHGRHSNSGFLTMSANKLLLAVYAATVIVVNTYHKEYFTLKSSLLITSGHGLSEVNFIRLKYIVRKIVFVDGYVVSKESQRYDYKKLISLMLIGEQAVLLMHQGSLNNEAILKSVGHYHRSLHVLYVYRKLIDYFTSQYSDMPMECDPTVFMLNIVSNAKKFISNFETKTVIRVPLRCK</sequence>
<protein>
    <submittedName>
        <fullName evidence="1">Uncharacterized protein U10</fullName>
    </submittedName>
</protein>
<name>D7P5N4_HYPDD</name>
<reference evidence="1" key="1">
    <citation type="journal article" date="2010" name="PLoS Pathog.">
        <title>Analysis of virion structural components reveals vestiges of the ancestral ichnovirus genome.</title>
        <authorList>
            <person name="Volkoff A.-N."/>
            <person name="Jouan V."/>
            <person name="Urbach S."/>
            <person name="Samain S."/>
            <person name="Bergoin M."/>
            <person name="Wincker P."/>
            <person name="Demettre E."/>
            <person name="Cousserans F."/>
            <person name="Provost B."/>
            <person name="Coulibaly F."/>
            <person name="Legeai F."/>
            <person name="Beliveau C."/>
            <person name="Cusson M."/>
            <person name="Gyapay G."/>
            <person name="Drezen J.-M."/>
        </authorList>
    </citation>
    <scope>NUCLEOTIDE SEQUENCE</scope>
</reference>